<evidence type="ECO:0000313" key="3">
    <source>
        <dbReference type="Proteomes" id="UP001499851"/>
    </source>
</evidence>
<proteinExistence type="inferred from homology"/>
<comment type="similarity">
    <text evidence="1">Belongs to the phD/YefM antitoxin family.</text>
</comment>
<reference evidence="2 3" key="1">
    <citation type="journal article" date="2019" name="Int. J. Syst. Evol. Microbiol.">
        <title>The Global Catalogue of Microorganisms (GCM) 10K type strain sequencing project: providing services to taxonomists for standard genome sequencing and annotation.</title>
        <authorList>
            <consortium name="The Broad Institute Genomics Platform"/>
            <consortium name="The Broad Institute Genome Sequencing Center for Infectious Disease"/>
            <person name="Wu L."/>
            <person name="Ma J."/>
        </authorList>
    </citation>
    <scope>NUCLEOTIDE SEQUENCE [LARGE SCALE GENOMIC DNA]</scope>
    <source>
        <strain evidence="2 3">JCM 16001</strain>
    </source>
</reference>
<evidence type="ECO:0000256" key="1">
    <source>
        <dbReference type="ARBA" id="ARBA00009981"/>
    </source>
</evidence>
<name>A0ABN2FY23_9ACTN</name>
<dbReference type="InterPro" id="IPR036165">
    <property type="entry name" value="YefM-like_sf"/>
</dbReference>
<organism evidence="2 3">
    <name type="scientific">Glycomyces endophyticus</name>
    <dbReference type="NCBI Taxonomy" id="480996"/>
    <lineage>
        <taxon>Bacteria</taxon>
        <taxon>Bacillati</taxon>
        <taxon>Actinomycetota</taxon>
        <taxon>Actinomycetes</taxon>
        <taxon>Glycomycetales</taxon>
        <taxon>Glycomycetaceae</taxon>
        <taxon>Glycomyces</taxon>
    </lineage>
</organism>
<dbReference type="NCBIfam" id="TIGR01552">
    <property type="entry name" value="phd_fam"/>
    <property type="match status" value="1"/>
</dbReference>
<evidence type="ECO:0008006" key="4">
    <source>
        <dbReference type="Google" id="ProtNLM"/>
    </source>
</evidence>
<sequence length="94" mass="10939">METITQREFRNNSAAIMDAVERGASYVITRSGVKIADVTPHKERRNVTSEELLEVCRKLPRVDYAKMRQDIEEVFGDDRLSEDDDPWKRARGRN</sequence>
<gene>
    <name evidence="2" type="ORF">GCM10009830_03820</name>
</gene>
<dbReference type="Gene3D" id="3.40.1620.10">
    <property type="entry name" value="YefM-like domain"/>
    <property type="match status" value="1"/>
</dbReference>
<keyword evidence="3" id="KW-1185">Reference proteome</keyword>
<evidence type="ECO:0000313" key="2">
    <source>
        <dbReference type="EMBL" id="GAA1661848.1"/>
    </source>
</evidence>
<dbReference type="Proteomes" id="UP001499851">
    <property type="component" value="Unassembled WGS sequence"/>
</dbReference>
<comment type="caution">
    <text evidence="2">The sequence shown here is derived from an EMBL/GenBank/DDBJ whole genome shotgun (WGS) entry which is preliminary data.</text>
</comment>
<accession>A0ABN2FY23</accession>
<dbReference type="EMBL" id="BAAAQF010000002">
    <property type="protein sequence ID" value="GAA1661848.1"/>
    <property type="molecule type" value="Genomic_DNA"/>
</dbReference>
<dbReference type="SUPFAM" id="SSF143120">
    <property type="entry name" value="YefM-like"/>
    <property type="match status" value="1"/>
</dbReference>
<protein>
    <recommendedName>
        <fullName evidence="4">Antitoxin</fullName>
    </recommendedName>
</protein>
<dbReference type="RefSeq" id="WP_344481064.1">
    <property type="nucleotide sequence ID" value="NZ_BAAAQF010000002.1"/>
</dbReference>